<sequence length="71" mass="8204">MDTHICDETARTAQSIPHSYSERLKTQTLRVRFGLTLKTIRAARDRQKQAGTLSAQKKRLHLQRQITSKEV</sequence>
<dbReference type="RefSeq" id="WP_188253636.1">
    <property type="nucleotide sequence ID" value="NZ_JABVCF010000002.1"/>
</dbReference>
<comment type="caution">
    <text evidence="2">The sequence shown here is derived from an EMBL/GenBank/DDBJ whole genome shotgun (WGS) entry which is preliminary data.</text>
</comment>
<dbReference type="EMBL" id="JAGWCR010000002">
    <property type="protein sequence ID" value="MBS3648085.1"/>
    <property type="molecule type" value="Genomic_DNA"/>
</dbReference>
<evidence type="ECO:0000313" key="3">
    <source>
        <dbReference type="Proteomes" id="UP000680348"/>
    </source>
</evidence>
<reference evidence="2" key="1">
    <citation type="submission" date="2021-04" db="EMBL/GenBank/DDBJ databases">
        <title>Pseudaminobacter soli sp. nov., isolated from paddy soil contaminated by heavy metals.</title>
        <authorList>
            <person name="Zhang K."/>
        </authorList>
    </citation>
    <scope>NUCLEOTIDE SEQUENCE</scope>
    <source>
        <strain evidence="2">19-2017</strain>
    </source>
</reference>
<proteinExistence type="predicted"/>
<feature type="region of interest" description="Disordered" evidence="1">
    <location>
        <begin position="48"/>
        <end position="71"/>
    </location>
</feature>
<dbReference type="AlphaFoldDB" id="A0A942DZP4"/>
<evidence type="ECO:0000256" key="1">
    <source>
        <dbReference type="SAM" id="MobiDB-lite"/>
    </source>
</evidence>
<accession>A0A942DZP4</accession>
<organism evidence="2 3">
    <name type="scientific">Pseudaminobacter soli</name>
    <name type="common">ex Zhang et al. 2022</name>
    <dbReference type="NCBI Taxonomy" id="2831468"/>
    <lineage>
        <taxon>Bacteria</taxon>
        <taxon>Pseudomonadati</taxon>
        <taxon>Pseudomonadota</taxon>
        <taxon>Alphaproteobacteria</taxon>
        <taxon>Hyphomicrobiales</taxon>
        <taxon>Phyllobacteriaceae</taxon>
        <taxon>Pseudaminobacter</taxon>
    </lineage>
</organism>
<protein>
    <submittedName>
        <fullName evidence="2">Uncharacterized protein</fullName>
    </submittedName>
</protein>
<dbReference type="Proteomes" id="UP000680348">
    <property type="component" value="Unassembled WGS sequence"/>
</dbReference>
<evidence type="ECO:0000313" key="2">
    <source>
        <dbReference type="EMBL" id="MBS3648085.1"/>
    </source>
</evidence>
<gene>
    <name evidence="2" type="ORF">KEU06_05510</name>
</gene>
<name>A0A942DZP4_9HYPH</name>
<keyword evidence="3" id="KW-1185">Reference proteome</keyword>